<dbReference type="RefSeq" id="WP_166532566.1">
    <property type="nucleotide sequence ID" value="NZ_VNHW01000004.1"/>
</dbReference>
<protein>
    <submittedName>
        <fullName evidence="1">Uncharacterized protein</fullName>
    </submittedName>
</protein>
<sequence length="129" mass="14017">MICPLSPDRSLLTEPGAHLQRENLMHLHHHLLADSNGEPFGVMNLDIVRRRAARLSYALAVASNDPAELDRLACELIGEVGVHELSYIAIAALQRIATDVVQPLIVLAEAEGIPVREQLTRAASEGGQQ</sequence>
<proteinExistence type="predicted"/>
<dbReference type="Proteomes" id="UP000322499">
    <property type="component" value="Unassembled WGS sequence"/>
</dbReference>
<comment type="caution">
    <text evidence="1">The sequence shown here is derived from an EMBL/GenBank/DDBJ whole genome shotgun (WGS) entry which is preliminary data.</text>
</comment>
<accession>A0A5S5D0X9</accession>
<name>A0A5S5D0X9_9ACTN</name>
<dbReference type="EMBL" id="VNHW01000004">
    <property type="protein sequence ID" value="TYP88432.1"/>
    <property type="molecule type" value="Genomic_DNA"/>
</dbReference>
<keyword evidence="2" id="KW-1185">Reference proteome</keyword>
<evidence type="ECO:0000313" key="1">
    <source>
        <dbReference type="EMBL" id="TYP88432.1"/>
    </source>
</evidence>
<evidence type="ECO:0000313" key="2">
    <source>
        <dbReference type="Proteomes" id="UP000322499"/>
    </source>
</evidence>
<organism evidence="1 2">
    <name type="scientific">Blastococcus xanthinilyticus</name>
    <dbReference type="NCBI Taxonomy" id="1564164"/>
    <lineage>
        <taxon>Bacteria</taxon>
        <taxon>Bacillati</taxon>
        <taxon>Actinomycetota</taxon>
        <taxon>Actinomycetes</taxon>
        <taxon>Geodermatophilales</taxon>
        <taxon>Geodermatophilaceae</taxon>
        <taxon>Blastococcus</taxon>
    </lineage>
</organism>
<dbReference type="AlphaFoldDB" id="A0A5S5D0X9"/>
<reference evidence="1 2" key="1">
    <citation type="submission" date="2019-07" db="EMBL/GenBank/DDBJ databases">
        <title>Genomic Encyclopedia of Archaeal and Bacterial Type Strains, Phase II (KMG-II): from individual species to whole genera.</title>
        <authorList>
            <person name="Goeker M."/>
        </authorList>
    </citation>
    <scope>NUCLEOTIDE SEQUENCE [LARGE SCALE GENOMIC DNA]</scope>
    <source>
        <strain evidence="1 2">DSM 46842</strain>
    </source>
</reference>
<gene>
    <name evidence="1" type="ORF">BD833_104136</name>
</gene>